<dbReference type="InterPro" id="IPR017938">
    <property type="entry name" value="Riboflavin_synthase-like_b-brl"/>
</dbReference>
<evidence type="ECO:0000259" key="1">
    <source>
        <dbReference type="PROSITE" id="PS51384"/>
    </source>
</evidence>
<reference evidence="2" key="1">
    <citation type="submission" date="2020-04" db="EMBL/GenBank/DDBJ databases">
        <authorList>
            <person name="Zhang T."/>
        </authorList>
    </citation>
    <scope>NUCLEOTIDE SEQUENCE</scope>
    <source>
        <strain evidence="2">HKST-UBA01</strain>
    </source>
</reference>
<name>A0A955LGL2_UNCKA</name>
<dbReference type="Pfam" id="PF00175">
    <property type="entry name" value="NAD_binding_1"/>
    <property type="match status" value="1"/>
</dbReference>
<dbReference type="EMBL" id="JAGQKX010000042">
    <property type="protein sequence ID" value="MCA9390184.1"/>
    <property type="molecule type" value="Genomic_DNA"/>
</dbReference>
<reference evidence="2" key="2">
    <citation type="journal article" date="2021" name="Microbiome">
        <title>Successional dynamics and alternative stable states in a saline activated sludge microbial community over 9 years.</title>
        <authorList>
            <person name="Wang Y."/>
            <person name="Ye J."/>
            <person name="Ju F."/>
            <person name="Liu L."/>
            <person name="Boyd J.A."/>
            <person name="Deng Y."/>
            <person name="Parks D.H."/>
            <person name="Jiang X."/>
            <person name="Yin X."/>
            <person name="Woodcroft B.J."/>
            <person name="Tyson G.W."/>
            <person name="Hugenholtz P."/>
            <person name="Polz M.F."/>
            <person name="Zhang T."/>
        </authorList>
    </citation>
    <scope>NUCLEOTIDE SEQUENCE</scope>
    <source>
        <strain evidence="2">HKST-UBA01</strain>
    </source>
</reference>
<dbReference type="InterPro" id="IPR017927">
    <property type="entry name" value="FAD-bd_FR_type"/>
</dbReference>
<organism evidence="2 3">
    <name type="scientific">candidate division WWE3 bacterium</name>
    <dbReference type="NCBI Taxonomy" id="2053526"/>
    <lineage>
        <taxon>Bacteria</taxon>
        <taxon>Katanobacteria</taxon>
    </lineage>
</organism>
<dbReference type="AlphaFoldDB" id="A0A955LGL2"/>
<dbReference type="InterPro" id="IPR039261">
    <property type="entry name" value="FNR_nucleotide-bd"/>
</dbReference>
<protein>
    <submittedName>
        <fullName evidence="2">FAD-dependent oxidoreductase</fullName>
    </submittedName>
</protein>
<dbReference type="Pfam" id="PF00970">
    <property type="entry name" value="FAD_binding_6"/>
    <property type="match status" value="1"/>
</dbReference>
<dbReference type="SUPFAM" id="SSF52343">
    <property type="entry name" value="Ferredoxin reductase-like, C-terminal NADP-linked domain"/>
    <property type="match status" value="1"/>
</dbReference>
<accession>A0A955LGL2</accession>
<gene>
    <name evidence="2" type="ORF">KC571_02165</name>
</gene>
<dbReference type="InterPro" id="IPR001433">
    <property type="entry name" value="OxRdtase_FAD/NAD-bd"/>
</dbReference>
<dbReference type="PANTHER" id="PTHR47354:SF5">
    <property type="entry name" value="PROTEIN RFBI"/>
    <property type="match status" value="1"/>
</dbReference>
<dbReference type="Proteomes" id="UP000701698">
    <property type="component" value="Unassembled WGS sequence"/>
</dbReference>
<evidence type="ECO:0000313" key="2">
    <source>
        <dbReference type="EMBL" id="MCA9390184.1"/>
    </source>
</evidence>
<evidence type="ECO:0000313" key="3">
    <source>
        <dbReference type="Proteomes" id="UP000701698"/>
    </source>
</evidence>
<feature type="domain" description="FAD-binding FR-type" evidence="1">
    <location>
        <begin position="2"/>
        <end position="100"/>
    </location>
</feature>
<dbReference type="PANTHER" id="PTHR47354">
    <property type="entry name" value="NADH OXIDOREDUCTASE HCR"/>
    <property type="match status" value="1"/>
</dbReference>
<dbReference type="InterPro" id="IPR050415">
    <property type="entry name" value="MRET"/>
</dbReference>
<dbReference type="PROSITE" id="PS51384">
    <property type="entry name" value="FAD_FR"/>
    <property type="match status" value="1"/>
</dbReference>
<dbReference type="Gene3D" id="3.40.50.80">
    <property type="entry name" value="Nucleotide-binding domain of ferredoxin-NADP reductase (FNR) module"/>
    <property type="match status" value="1"/>
</dbReference>
<dbReference type="PRINTS" id="PR00410">
    <property type="entry name" value="PHEHYDRXLASE"/>
</dbReference>
<dbReference type="CDD" id="cd00322">
    <property type="entry name" value="FNR_like"/>
    <property type="match status" value="1"/>
</dbReference>
<sequence>MLKDFKTTYLDKQTICEDTVSFNFEKPAHFEYQSGQFIELFLEHNPGVAYPFTLSSFPGEPYLTITTRMWSQSKFKIWLETLVPGQMVTMTGPWGNFVLEEGTENLSIFLAGGIGITPFRSMVKEAIDSEKNLPSSIFHSNKFSRTTPFKKEFEALLNRGVQLYYLMTQEGSERLSFAYINSKENITRDSRFYISGAPVFIDTLADDLVANGIQEKMIRVDSFSGY</sequence>
<dbReference type="SUPFAM" id="SSF63380">
    <property type="entry name" value="Riboflavin synthase domain-like"/>
    <property type="match status" value="1"/>
</dbReference>
<dbReference type="Gene3D" id="2.40.30.10">
    <property type="entry name" value="Translation factors"/>
    <property type="match status" value="1"/>
</dbReference>
<dbReference type="GO" id="GO:0016491">
    <property type="term" value="F:oxidoreductase activity"/>
    <property type="evidence" value="ECO:0007669"/>
    <property type="project" value="InterPro"/>
</dbReference>
<dbReference type="InterPro" id="IPR008333">
    <property type="entry name" value="Cbr1-like_FAD-bd_dom"/>
</dbReference>
<proteinExistence type="predicted"/>
<comment type="caution">
    <text evidence="2">The sequence shown here is derived from an EMBL/GenBank/DDBJ whole genome shotgun (WGS) entry which is preliminary data.</text>
</comment>